<evidence type="ECO:0000259" key="3">
    <source>
        <dbReference type="PROSITE" id="PS51299"/>
    </source>
</evidence>
<dbReference type="GO" id="GO:0030907">
    <property type="term" value="C:MBF transcription complex"/>
    <property type="evidence" value="ECO:0007669"/>
    <property type="project" value="TreeGrafter"/>
</dbReference>
<dbReference type="AlphaFoldDB" id="A0A4Q0A290"/>
<dbReference type="GO" id="GO:0000981">
    <property type="term" value="F:DNA-binding transcription factor activity, RNA polymerase II-specific"/>
    <property type="evidence" value="ECO:0007669"/>
    <property type="project" value="UniProtKB-ARBA"/>
</dbReference>
<dbReference type="SUPFAM" id="SSF54616">
    <property type="entry name" value="DNA-binding domain of Mlu1-box binding protein MBP1"/>
    <property type="match status" value="1"/>
</dbReference>
<dbReference type="Gene3D" id="3.10.260.10">
    <property type="entry name" value="Transcription regulator HTH, APSES-type DNA-binding domain"/>
    <property type="match status" value="1"/>
</dbReference>
<name>A0A4Q0A290_9FUNG</name>
<protein>
    <submittedName>
        <fullName evidence="4">Transcription regulator HTH, apses-type DNA-binding domain-containing protein</fullName>
    </submittedName>
</protein>
<evidence type="ECO:0000313" key="4">
    <source>
        <dbReference type="EMBL" id="RKP40246.1"/>
    </source>
</evidence>
<sequence>MSQTPTTGGNLYRAVYAGVAVVECHILGTVVMRRCEDCFINATQILKAADLDKPRRTRILERQIHPYEHEKVQGGYGRYQGTWIPLPGAVVLAREHGVYADLQQLLEL</sequence>
<dbReference type="PANTHER" id="PTHR43828">
    <property type="entry name" value="ASPARAGINASE"/>
    <property type="match status" value="1"/>
</dbReference>
<accession>A0A4Q0A290</accession>
<dbReference type="InterPro" id="IPR018004">
    <property type="entry name" value="KilA/APSES_HTH"/>
</dbReference>
<dbReference type="PANTHER" id="PTHR43828:SF3">
    <property type="entry name" value="CHROMO DOMAIN-CONTAINING PROTEIN"/>
    <property type="match status" value="1"/>
</dbReference>
<keyword evidence="2" id="KW-0040">ANK repeat</keyword>
<proteinExistence type="predicted"/>
<evidence type="ECO:0000313" key="5">
    <source>
        <dbReference type="Proteomes" id="UP000268162"/>
    </source>
</evidence>
<keyword evidence="1" id="KW-0677">Repeat</keyword>
<dbReference type="Pfam" id="PF04383">
    <property type="entry name" value="KilA-N"/>
    <property type="match status" value="1"/>
</dbReference>
<reference evidence="5" key="1">
    <citation type="journal article" date="2018" name="Nat. Microbiol.">
        <title>Leveraging single-cell genomics to expand the fungal tree of life.</title>
        <authorList>
            <person name="Ahrendt S.R."/>
            <person name="Quandt C.A."/>
            <person name="Ciobanu D."/>
            <person name="Clum A."/>
            <person name="Salamov A."/>
            <person name="Andreopoulos B."/>
            <person name="Cheng J.F."/>
            <person name="Woyke T."/>
            <person name="Pelin A."/>
            <person name="Henrissat B."/>
            <person name="Reynolds N.K."/>
            <person name="Benny G.L."/>
            <person name="Smith M.E."/>
            <person name="James T.Y."/>
            <person name="Grigoriev I.V."/>
        </authorList>
    </citation>
    <scope>NUCLEOTIDE SEQUENCE [LARGE SCALE GENOMIC DNA]</scope>
    <source>
        <strain evidence="5">RSA 468</strain>
    </source>
</reference>
<dbReference type="InterPro" id="IPR003163">
    <property type="entry name" value="Tscrpt_reg_HTH_APSES-type"/>
</dbReference>
<feature type="non-terminal residue" evidence="4">
    <location>
        <position position="108"/>
    </location>
</feature>
<dbReference type="GO" id="GO:0033309">
    <property type="term" value="C:SBF transcription complex"/>
    <property type="evidence" value="ECO:0007669"/>
    <property type="project" value="TreeGrafter"/>
</dbReference>
<evidence type="ECO:0000256" key="2">
    <source>
        <dbReference type="ARBA" id="ARBA00023043"/>
    </source>
</evidence>
<keyword evidence="4" id="KW-0238">DNA-binding</keyword>
<evidence type="ECO:0000256" key="1">
    <source>
        <dbReference type="ARBA" id="ARBA00022737"/>
    </source>
</evidence>
<organism evidence="4 5">
    <name type="scientific">Dimargaris cristalligena</name>
    <dbReference type="NCBI Taxonomy" id="215637"/>
    <lineage>
        <taxon>Eukaryota</taxon>
        <taxon>Fungi</taxon>
        <taxon>Fungi incertae sedis</taxon>
        <taxon>Zoopagomycota</taxon>
        <taxon>Kickxellomycotina</taxon>
        <taxon>Dimargaritomycetes</taxon>
        <taxon>Dimargaritales</taxon>
        <taxon>Dimargaritaceae</taxon>
        <taxon>Dimargaris</taxon>
    </lineage>
</organism>
<dbReference type="InterPro" id="IPR036887">
    <property type="entry name" value="HTH_APSES_sf"/>
</dbReference>
<keyword evidence="5" id="KW-1185">Reference proteome</keyword>
<dbReference type="EMBL" id="ML002217">
    <property type="protein sequence ID" value="RKP40246.1"/>
    <property type="molecule type" value="Genomic_DNA"/>
</dbReference>
<dbReference type="Proteomes" id="UP000268162">
    <property type="component" value="Unassembled WGS sequence"/>
</dbReference>
<dbReference type="PROSITE" id="PS51299">
    <property type="entry name" value="HTH_APSES"/>
    <property type="match status" value="1"/>
</dbReference>
<gene>
    <name evidence="4" type="ORF">BJ085DRAFT_21903</name>
</gene>
<dbReference type="InterPro" id="IPR051642">
    <property type="entry name" value="SWI6-like"/>
</dbReference>
<dbReference type="SMART" id="SM01252">
    <property type="entry name" value="KilA-N"/>
    <property type="match status" value="1"/>
</dbReference>
<dbReference type="GO" id="GO:0003677">
    <property type="term" value="F:DNA binding"/>
    <property type="evidence" value="ECO:0007669"/>
    <property type="project" value="UniProtKB-KW"/>
</dbReference>
<feature type="domain" description="HTH APSES-type" evidence="3">
    <location>
        <begin position="11"/>
        <end position="108"/>
    </location>
</feature>